<protein>
    <submittedName>
        <fullName evidence="2">Galc protein</fullName>
    </submittedName>
</protein>
<dbReference type="Proteomes" id="UP000604046">
    <property type="component" value="Unassembled WGS sequence"/>
</dbReference>
<evidence type="ECO:0000256" key="1">
    <source>
        <dbReference type="SAM" id="MobiDB-lite"/>
    </source>
</evidence>
<feature type="compositionally biased region" description="Pro residues" evidence="1">
    <location>
        <begin position="967"/>
        <end position="978"/>
    </location>
</feature>
<feature type="compositionally biased region" description="Low complexity" evidence="1">
    <location>
        <begin position="1057"/>
        <end position="1067"/>
    </location>
</feature>
<evidence type="ECO:0000313" key="2">
    <source>
        <dbReference type="EMBL" id="CAE7023229.1"/>
    </source>
</evidence>
<feature type="compositionally biased region" description="Polar residues" evidence="1">
    <location>
        <begin position="755"/>
        <end position="764"/>
    </location>
</feature>
<sequence length="1101" mass="114531">MGPATATVSGIEGCSPPESCGWTLALVEARIPSRIVAFLETELLPDGGRLTLSTSDFRGQDLVKGQRYEYALIQTSDPDALAALKLAAPADIDVAESLGAKVAKSDLFVADAPPMDGIVTMTPQSGLAVTTAFSGTTSWVDEALEQNTFAFYIFPSEQNDTIFSDGSGGITVNGTFAHPSVDFTDTSSPNYWTKLGGTFLRNVSANASRWEVSVAAGTYFTAAVARDPLGAIAVAYAPGPVVEVPAGGLSAEEASAALDAAMESADPAVILGMLDSLNSVPVASNDTAGQAAATAKKFEALKAASDVVETDAGSLQKFGSVVTEVLKAAATNGSATADASSADQASDALTNVLEAALGSAGVDVAAGNALLSSISAVGDSYAAVQTGQAEAAAASRAAKLEVMTSQLGSAALATTPVGGSTTLSSVDDTGKGLEINVQKEDIGTALNNGITGNGLQIPGASLGSLAGRRLQSSGCSTLAVQQTDWVQSNPFGYLNSSIGINRYVPTAATVKVLELKQCDTLVTVPNLAEPIAMTLALPALPELAPEGYVFEPVCVQLDPLGQAMHREQGWSTSVTSWFLPTSYTATTVDCVATTLGGAYAGIYLPVPLATTTSSSTRTASVTSSMTSTTTTTTFVASDVGMMVGTSVASIAFVIVVGLCVWQAHAGNVNLKVNIDAKASCKWMTESVKTAKLGVRAFEPRREPRPAWEGEPSPQVEEVKPGPHTQRDAQEHFWDWARDVAQSASQPELPRGTSFGFGQSVASTPPSMPRPHIPVARQPDDKEEYFQSFAQELNDIIGSGMPNMIADTPAMPKTPPPPPPKRNAIPDIAPPTTAWSQRLSQRSITTEATPSLPPPPPVLENAERIDVRVDQAFSDWANDFALCMPPSPTQAKGIPPPPPPRRAPAQSTLPLPPPRPPSIASGSSGRLSQQPLPTLPPSSSAREFDPHEWNQLSHRPSFALVQAAPKSMSPPQPPPPPRPPRTDGDQPRQPVVPPAPAEHRIPLAPPPLSGVPTQAPLPPPRPNGVLDKPVTPPVMTRGDRPGVPLVPPSVSTLRPGSQLAMPLPKQQPLQPPGVPEGAEYDVIDGPDGRSSPHSEESAPTPR</sequence>
<feature type="compositionally biased region" description="Pro residues" evidence="1">
    <location>
        <begin position="1002"/>
        <end position="1021"/>
    </location>
</feature>
<organism evidence="2 3">
    <name type="scientific">Symbiodinium natans</name>
    <dbReference type="NCBI Taxonomy" id="878477"/>
    <lineage>
        <taxon>Eukaryota</taxon>
        <taxon>Sar</taxon>
        <taxon>Alveolata</taxon>
        <taxon>Dinophyceae</taxon>
        <taxon>Suessiales</taxon>
        <taxon>Symbiodiniaceae</taxon>
        <taxon>Symbiodinium</taxon>
    </lineage>
</organism>
<feature type="region of interest" description="Disordered" evidence="1">
    <location>
        <begin position="701"/>
        <end position="726"/>
    </location>
</feature>
<gene>
    <name evidence="2" type="primary">galc</name>
    <name evidence="2" type="ORF">SNAT2548_LOCUS3009</name>
</gene>
<feature type="region of interest" description="Disordered" evidence="1">
    <location>
        <begin position="741"/>
        <end position="775"/>
    </location>
</feature>
<feature type="compositionally biased region" description="Basic and acidic residues" evidence="1">
    <location>
        <begin position="1085"/>
        <end position="1095"/>
    </location>
</feature>
<keyword evidence="3" id="KW-1185">Reference proteome</keyword>
<evidence type="ECO:0000313" key="3">
    <source>
        <dbReference type="Proteomes" id="UP000604046"/>
    </source>
</evidence>
<feature type="region of interest" description="Disordered" evidence="1">
    <location>
        <begin position="881"/>
        <end position="1101"/>
    </location>
</feature>
<feature type="compositionally biased region" description="Basic and acidic residues" evidence="1">
    <location>
        <begin position="716"/>
        <end position="726"/>
    </location>
</feature>
<feature type="region of interest" description="Disordered" evidence="1">
    <location>
        <begin position="805"/>
        <end position="858"/>
    </location>
</feature>
<proteinExistence type="predicted"/>
<feature type="compositionally biased region" description="Low complexity" evidence="1">
    <location>
        <begin position="917"/>
        <end position="939"/>
    </location>
</feature>
<comment type="caution">
    <text evidence="2">The sequence shown here is derived from an EMBL/GenBank/DDBJ whole genome shotgun (WGS) entry which is preliminary data.</text>
</comment>
<feature type="compositionally biased region" description="Pro residues" evidence="1">
    <location>
        <begin position="811"/>
        <end position="820"/>
    </location>
</feature>
<accession>A0A812I9S8</accession>
<dbReference type="EMBL" id="CAJNDS010000180">
    <property type="protein sequence ID" value="CAE7023229.1"/>
    <property type="molecule type" value="Genomic_DNA"/>
</dbReference>
<feature type="compositionally biased region" description="Polar residues" evidence="1">
    <location>
        <begin position="832"/>
        <end position="848"/>
    </location>
</feature>
<dbReference type="OrthoDB" id="439351at2759"/>
<name>A0A812I9S8_9DINO</name>
<dbReference type="AlphaFoldDB" id="A0A812I9S8"/>
<reference evidence="2" key="1">
    <citation type="submission" date="2021-02" db="EMBL/GenBank/DDBJ databases">
        <authorList>
            <person name="Dougan E. K."/>
            <person name="Rhodes N."/>
            <person name="Thang M."/>
            <person name="Chan C."/>
        </authorList>
    </citation>
    <scope>NUCLEOTIDE SEQUENCE</scope>
</reference>